<dbReference type="Pfam" id="PF11830">
    <property type="entry name" value="DUF3350"/>
    <property type="match status" value="1"/>
</dbReference>
<feature type="compositionally biased region" description="Polar residues" evidence="3">
    <location>
        <begin position="253"/>
        <end position="266"/>
    </location>
</feature>
<protein>
    <recommendedName>
        <fullName evidence="4">Rab-GAP TBC domain-containing protein</fullName>
    </recommendedName>
</protein>
<dbReference type="Gene3D" id="1.10.472.80">
    <property type="entry name" value="Ypt/Rab-GAP domain of gyp1p, domain 3"/>
    <property type="match status" value="1"/>
</dbReference>
<dbReference type="InterPro" id="IPR000195">
    <property type="entry name" value="Rab-GAP-TBC_dom"/>
</dbReference>
<dbReference type="InterPro" id="IPR006020">
    <property type="entry name" value="PTB/PI_dom"/>
</dbReference>
<dbReference type="SUPFAM" id="SSF47923">
    <property type="entry name" value="Ypt/Rab-GAP domain of gyp1p"/>
    <property type="match status" value="1"/>
</dbReference>
<dbReference type="FunFam" id="1.10.8.270:FF:000001">
    <property type="entry name" value="TBC1 domain family member 1"/>
    <property type="match status" value="1"/>
</dbReference>
<evidence type="ECO:0000256" key="1">
    <source>
        <dbReference type="ARBA" id="ARBA00022468"/>
    </source>
</evidence>
<evidence type="ECO:0000256" key="2">
    <source>
        <dbReference type="ARBA" id="ARBA00022553"/>
    </source>
</evidence>
<dbReference type="PROSITE" id="PS50086">
    <property type="entry name" value="TBC_RABGAP"/>
    <property type="match status" value="1"/>
</dbReference>
<sequence>MKLYKVDYLGYATADRRLSNPMIPWILAEIRKGTSLQKVSVGVKNGCLICYSDVARARDPPLLSHPLHLVCRHMMIHGNVTSFGYFLRDLTESILYCYLFQTLDPDDAVDLMAAMRDQANRTTNPIVRTCSSAATLTSLCADISPSSSHFFEVLYVGKVKVNQKKVCDTFIDDTLDKFRNYELEKERKNALLNNKDEEPSSCQELEVKDQQISESPSCSNLAVISSSSDTSPPDVNKTDSPSTDPQDEMRARTGSTSSNSGSQRTGSGSGCGAKVEDNRTMVFQVGHMDLRLISPDRKQVLLHKQIKDIVCCVQGTKHNAHFGFICKEPGVDYNVGYVFKCQSESVADELVVAISQAHVAVSEAIRKEKLPVLSCDHCPMVWYHKLCADIESQSSEKRVQACIFRRLELLPEDEQDVVLTKLRGAEALNDTSIKEQNELLMMLLRAHCESKQSRHVHDTAENRHEFLNHYLGSSTIFMKAKRSLTSSFDQLLKRKGSRDDLAPVDTCKPIVKELSLPMNAALCKDSSSTASPATPSSSSLLLEVPQTPSRPRSSTISSLPDTTETETHKSSPMMNIFLKVGNSPKEETESSNRQSGSWRQAIFNTVVTPNKSLVQEKNTVLTSLSKRDKADLRALWRKAINQQVLLIRMEKENARLKARQEEATMKRIKLEYDDIGALGRQNIEVWEMIINKEARKADAQILTQAIRQGVPRSKRGEIWLYLAERHCSLTPPFDSSRFPNYNTHYEELLKQLTSQQHAILIDLGRTFPNHTYFSSPLGPGQLALYNLLKAYSLLDPDVGYCQGLSFVAGVLLLHMSEDQAFFMLRHLMFRRQLRAQYLPDMVALQVALYQLSRLIHDHQPELYVHLDRHEVAPTLFAAPWLLTVFASQFPLGFVTRVFDLLFLE</sequence>
<dbReference type="Pfam" id="PF00640">
    <property type="entry name" value="PID"/>
    <property type="match status" value="1"/>
</dbReference>
<feature type="domain" description="Rab-GAP TBC" evidence="4">
    <location>
        <begin position="709"/>
        <end position="904"/>
    </location>
</feature>
<dbReference type="PANTHER" id="PTHR47219:SF16">
    <property type="entry name" value="GTPASE ACTIVATING PROTEIN"/>
    <property type="match status" value="1"/>
</dbReference>
<accession>A0A1B6I344</accession>
<feature type="compositionally biased region" description="Polar residues" evidence="3">
    <location>
        <begin position="212"/>
        <end position="244"/>
    </location>
</feature>
<feature type="non-terminal residue" evidence="5">
    <location>
        <position position="904"/>
    </location>
</feature>
<dbReference type="FunFam" id="1.10.10.2750:FF:000002">
    <property type="entry name" value="TBC1 domain family member 4"/>
    <property type="match status" value="1"/>
</dbReference>
<name>A0A1B6I344_9HEMI</name>
<dbReference type="SMART" id="SM00462">
    <property type="entry name" value="PTB"/>
    <property type="match status" value="1"/>
</dbReference>
<dbReference type="Gene3D" id="1.10.10.2750">
    <property type="match status" value="1"/>
</dbReference>
<dbReference type="CDD" id="cd01269">
    <property type="entry name" value="PTB_TBC1D1_like"/>
    <property type="match status" value="1"/>
</dbReference>
<reference evidence="5" key="1">
    <citation type="submission" date="2015-11" db="EMBL/GenBank/DDBJ databases">
        <title>De novo transcriptome assembly of four potential Pierce s Disease insect vectors from Arizona vineyards.</title>
        <authorList>
            <person name="Tassone E.E."/>
        </authorList>
    </citation>
    <scope>NUCLEOTIDE SEQUENCE</scope>
</reference>
<evidence type="ECO:0000313" key="5">
    <source>
        <dbReference type="EMBL" id="JAS81339.1"/>
    </source>
</evidence>
<dbReference type="PANTHER" id="PTHR47219">
    <property type="entry name" value="RAB GTPASE-ACTIVATING PROTEIN 1-LIKE"/>
    <property type="match status" value="1"/>
</dbReference>
<dbReference type="GO" id="GO:0005096">
    <property type="term" value="F:GTPase activator activity"/>
    <property type="evidence" value="ECO:0007669"/>
    <property type="project" value="UniProtKB-KW"/>
</dbReference>
<dbReference type="Pfam" id="PF00566">
    <property type="entry name" value="RabGAP-TBC"/>
    <property type="match status" value="1"/>
</dbReference>
<dbReference type="InterPro" id="IPR050302">
    <property type="entry name" value="Rab_GAP_TBC_domain"/>
</dbReference>
<dbReference type="InterPro" id="IPR035969">
    <property type="entry name" value="Rab-GAP_TBC_sf"/>
</dbReference>
<keyword evidence="2" id="KW-0597">Phosphoprotein</keyword>
<evidence type="ECO:0000256" key="3">
    <source>
        <dbReference type="SAM" id="MobiDB-lite"/>
    </source>
</evidence>
<dbReference type="Gene3D" id="1.10.8.270">
    <property type="entry name" value="putative rabgap domain of human tbc1 domain family member 14 like domains"/>
    <property type="match status" value="1"/>
</dbReference>
<evidence type="ECO:0000259" key="4">
    <source>
        <dbReference type="PROSITE" id="PS50086"/>
    </source>
</evidence>
<dbReference type="Gene3D" id="2.30.29.30">
    <property type="entry name" value="Pleckstrin-homology domain (PH domain)/Phosphotyrosine-binding domain (PTB)"/>
    <property type="match status" value="1"/>
</dbReference>
<keyword evidence="1" id="KW-0343">GTPase activation</keyword>
<feature type="region of interest" description="Disordered" evidence="3">
    <location>
        <begin position="208"/>
        <end position="274"/>
    </location>
</feature>
<feature type="compositionally biased region" description="Low complexity" evidence="3">
    <location>
        <begin position="547"/>
        <end position="558"/>
    </location>
</feature>
<dbReference type="SMART" id="SM00164">
    <property type="entry name" value="TBC"/>
    <property type="match status" value="1"/>
</dbReference>
<feature type="region of interest" description="Disordered" evidence="3">
    <location>
        <begin position="524"/>
        <end position="575"/>
    </location>
</feature>
<dbReference type="EMBL" id="GECU01026367">
    <property type="protein sequence ID" value="JAS81339.1"/>
    <property type="molecule type" value="Transcribed_RNA"/>
</dbReference>
<proteinExistence type="predicted"/>
<dbReference type="AlphaFoldDB" id="A0A1B6I344"/>
<feature type="compositionally biased region" description="Low complexity" evidence="3">
    <location>
        <begin position="526"/>
        <end position="539"/>
    </location>
</feature>
<dbReference type="InterPro" id="IPR021785">
    <property type="entry name" value="DUF3350"/>
</dbReference>
<dbReference type="SUPFAM" id="SSF50729">
    <property type="entry name" value="PH domain-like"/>
    <property type="match status" value="2"/>
</dbReference>
<dbReference type="InterPro" id="IPR011993">
    <property type="entry name" value="PH-like_dom_sf"/>
</dbReference>
<organism evidence="5">
    <name type="scientific">Homalodisca liturata</name>
    <dbReference type="NCBI Taxonomy" id="320908"/>
    <lineage>
        <taxon>Eukaryota</taxon>
        <taxon>Metazoa</taxon>
        <taxon>Ecdysozoa</taxon>
        <taxon>Arthropoda</taxon>
        <taxon>Hexapoda</taxon>
        <taxon>Insecta</taxon>
        <taxon>Pterygota</taxon>
        <taxon>Neoptera</taxon>
        <taxon>Paraneoptera</taxon>
        <taxon>Hemiptera</taxon>
        <taxon>Auchenorrhyncha</taxon>
        <taxon>Membracoidea</taxon>
        <taxon>Cicadellidae</taxon>
        <taxon>Cicadellinae</taxon>
        <taxon>Proconiini</taxon>
        <taxon>Homalodisca</taxon>
    </lineage>
</organism>
<gene>
    <name evidence="5" type="ORF">g.45291</name>
</gene>